<gene>
    <name evidence="2" type="ORF">F0A17_05250</name>
</gene>
<feature type="chain" id="PRO_5031514564" description="Lipoprotein" evidence="1">
    <location>
        <begin position="20"/>
        <end position="59"/>
    </location>
</feature>
<keyword evidence="1" id="KW-0732">Signal</keyword>
<dbReference type="EMBL" id="VTPY01000002">
    <property type="protein sequence ID" value="KAA0013760.1"/>
    <property type="molecule type" value="Genomic_DNA"/>
</dbReference>
<comment type="caution">
    <text evidence="2">The sequence shown here is derived from an EMBL/GenBank/DDBJ whole genome shotgun (WGS) entry which is preliminary data.</text>
</comment>
<evidence type="ECO:0000313" key="3">
    <source>
        <dbReference type="Proteomes" id="UP000486760"/>
    </source>
</evidence>
<accession>A0A7V7KIN8</accession>
<keyword evidence="3" id="KW-1185">Reference proteome</keyword>
<evidence type="ECO:0000313" key="2">
    <source>
        <dbReference type="EMBL" id="KAA0013760.1"/>
    </source>
</evidence>
<reference evidence="2 3" key="1">
    <citation type="submission" date="2019-08" db="EMBL/GenBank/DDBJ databases">
        <title>Bioinformatics analysis of the strain L3 and L5.</title>
        <authorList>
            <person name="Li X."/>
        </authorList>
    </citation>
    <scope>NUCLEOTIDE SEQUENCE [LARGE SCALE GENOMIC DNA]</scope>
    <source>
        <strain evidence="2 3">L5</strain>
    </source>
</reference>
<dbReference type="RefSeq" id="WP_149327298.1">
    <property type="nucleotide sequence ID" value="NZ_VTPY01000002.1"/>
</dbReference>
<feature type="signal peptide" evidence="1">
    <location>
        <begin position="1"/>
        <end position="19"/>
    </location>
</feature>
<organism evidence="2 3">
    <name type="scientific">Billgrantia pellis</name>
    <dbReference type="NCBI Taxonomy" id="2606936"/>
    <lineage>
        <taxon>Bacteria</taxon>
        <taxon>Pseudomonadati</taxon>
        <taxon>Pseudomonadota</taxon>
        <taxon>Gammaproteobacteria</taxon>
        <taxon>Oceanospirillales</taxon>
        <taxon>Halomonadaceae</taxon>
        <taxon>Billgrantia</taxon>
    </lineage>
</organism>
<dbReference type="AlphaFoldDB" id="A0A7V7KIN8"/>
<protein>
    <recommendedName>
        <fullName evidence="4">Lipoprotein</fullName>
    </recommendedName>
</protein>
<dbReference type="Proteomes" id="UP000486760">
    <property type="component" value="Unassembled WGS sequence"/>
</dbReference>
<evidence type="ECO:0008006" key="4">
    <source>
        <dbReference type="Google" id="ProtNLM"/>
    </source>
</evidence>
<proteinExistence type="predicted"/>
<sequence length="59" mass="6390">MSRQRMFALLVLLSVMLVAGCSYQPARVKSEPLVIFDDGHGGRHGGDFCPPGQAKKGRC</sequence>
<dbReference type="PROSITE" id="PS51257">
    <property type="entry name" value="PROKAR_LIPOPROTEIN"/>
    <property type="match status" value="1"/>
</dbReference>
<name>A0A7V7KIN8_9GAMM</name>
<evidence type="ECO:0000256" key="1">
    <source>
        <dbReference type="SAM" id="SignalP"/>
    </source>
</evidence>